<gene>
    <name evidence="2" type="ORF">PVAP13_3KG032427</name>
</gene>
<organism evidence="2 3">
    <name type="scientific">Panicum virgatum</name>
    <name type="common">Blackwell switchgrass</name>
    <dbReference type="NCBI Taxonomy" id="38727"/>
    <lineage>
        <taxon>Eukaryota</taxon>
        <taxon>Viridiplantae</taxon>
        <taxon>Streptophyta</taxon>
        <taxon>Embryophyta</taxon>
        <taxon>Tracheophyta</taxon>
        <taxon>Spermatophyta</taxon>
        <taxon>Magnoliopsida</taxon>
        <taxon>Liliopsida</taxon>
        <taxon>Poales</taxon>
        <taxon>Poaceae</taxon>
        <taxon>PACMAD clade</taxon>
        <taxon>Panicoideae</taxon>
        <taxon>Panicodae</taxon>
        <taxon>Paniceae</taxon>
        <taxon>Panicinae</taxon>
        <taxon>Panicum</taxon>
        <taxon>Panicum sect. Hiantes</taxon>
    </lineage>
</organism>
<name>A0A8T0UEH6_PANVG</name>
<evidence type="ECO:0000256" key="1">
    <source>
        <dbReference type="SAM" id="MobiDB-lite"/>
    </source>
</evidence>
<dbReference type="EMBL" id="CM029041">
    <property type="protein sequence ID" value="KAG2623052.1"/>
    <property type="molecule type" value="Genomic_DNA"/>
</dbReference>
<accession>A0A8T0UEH6</accession>
<feature type="region of interest" description="Disordered" evidence="1">
    <location>
        <begin position="1"/>
        <end position="20"/>
    </location>
</feature>
<feature type="compositionally biased region" description="Basic and acidic residues" evidence="1">
    <location>
        <begin position="8"/>
        <end position="20"/>
    </location>
</feature>
<keyword evidence="3" id="KW-1185">Reference proteome</keyword>
<reference evidence="2" key="1">
    <citation type="submission" date="2020-05" db="EMBL/GenBank/DDBJ databases">
        <title>WGS assembly of Panicum virgatum.</title>
        <authorList>
            <person name="Lovell J.T."/>
            <person name="Jenkins J."/>
            <person name="Shu S."/>
            <person name="Juenger T.E."/>
            <person name="Schmutz J."/>
        </authorList>
    </citation>
    <scope>NUCLEOTIDE SEQUENCE</scope>
    <source>
        <strain evidence="2">AP13</strain>
    </source>
</reference>
<dbReference type="AlphaFoldDB" id="A0A8T0UEH6"/>
<evidence type="ECO:0000313" key="2">
    <source>
        <dbReference type="EMBL" id="KAG2623052.1"/>
    </source>
</evidence>
<evidence type="ECO:0000313" key="3">
    <source>
        <dbReference type="Proteomes" id="UP000823388"/>
    </source>
</evidence>
<comment type="caution">
    <text evidence="2">The sequence shown here is derived from an EMBL/GenBank/DDBJ whole genome shotgun (WGS) entry which is preliminary data.</text>
</comment>
<feature type="region of interest" description="Disordered" evidence="1">
    <location>
        <begin position="28"/>
        <end position="56"/>
    </location>
</feature>
<protein>
    <submittedName>
        <fullName evidence="2">Uncharacterized protein</fullName>
    </submittedName>
</protein>
<sequence>MSVQHRQKLTDEQIETRRAKDRARYANMTPKQRQAIRDRQNARNMKPKQKQAQKDQYRACRELCRNTLHKDSIAMANPFYNSMDDSP</sequence>
<dbReference type="Proteomes" id="UP000823388">
    <property type="component" value="Chromosome 3K"/>
</dbReference>
<proteinExistence type="predicted"/>